<dbReference type="Pfam" id="PF01494">
    <property type="entry name" value="FAD_binding_3"/>
    <property type="match status" value="1"/>
</dbReference>
<comment type="caution">
    <text evidence="2">The sequence shown here is derived from an EMBL/GenBank/DDBJ whole genome shotgun (WGS) entry which is preliminary data.</text>
</comment>
<sequence>MLVPQEKVDVAVVGARVAGSALAVRLARAGMRVAVFERAPVLGRTLSTHIFHSTQALRAEGVYEDLVAAGVPPLPEVRVRIDDVRLDFHHPEDPGLCPPRELLDNLLLERARAAGADVRLGSPVLGLLRAEDGRVHGLEHGTPEGRVRQVRARLVVGADGRSSPLARWVGARQYLTFRSGRGQVWRYFRGKRLPSRLLWHRSGARLAHILPTGAEEFYLCAQPPAGDAVDFRGEGADALLPWVREVSPEIAELAEGAQAVGGLHRMSGYPCFFRQPCGPGWVLAGDAGHAKDATIGHGMTDALRNVSALSSALLAGWERPDLRDRLHAWARRRDEEELANFWYSQDLGGAAPVTGVRLAMFRDLGPAGVARLDEVMADKLDADELFTATRLARAALAQVRGGAPVPRVLREAADVLRLARQRRRAVRTGAAQAPGVAGGAARELAVVGR</sequence>
<dbReference type="PANTHER" id="PTHR42685">
    <property type="entry name" value="GERANYLGERANYL DIPHOSPHATE REDUCTASE"/>
    <property type="match status" value="1"/>
</dbReference>
<evidence type="ECO:0000313" key="3">
    <source>
        <dbReference type="Proteomes" id="UP001519363"/>
    </source>
</evidence>
<reference evidence="2 3" key="1">
    <citation type="submission" date="2021-03" db="EMBL/GenBank/DDBJ databases">
        <title>Sequencing the genomes of 1000 actinobacteria strains.</title>
        <authorList>
            <person name="Klenk H.-P."/>
        </authorList>
    </citation>
    <scope>NUCLEOTIDE SEQUENCE [LARGE SCALE GENOMIC DNA]</scope>
    <source>
        <strain evidence="2 3">DSM 44580</strain>
    </source>
</reference>
<dbReference type="InterPro" id="IPR036188">
    <property type="entry name" value="FAD/NAD-bd_sf"/>
</dbReference>
<dbReference type="Gene3D" id="3.50.50.60">
    <property type="entry name" value="FAD/NAD(P)-binding domain"/>
    <property type="match status" value="1"/>
</dbReference>
<dbReference type="InterPro" id="IPR050407">
    <property type="entry name" value="Geranylgeranyl_reductase"/>
</dbReference>
<dbReference type="EMBL" id="JAGIOO010000001">
    <property type="protein sequence ID" value="MBP2477859.1"/>
    <property type="molecule type" value="Genomic_DNA"/>
</dbReference>
<evidence type="ECO:0000313" key="2">
    <source>
        <dbReference type="EMBL" id="MBP2477859.1"/>
    </source>
</evidence>
<gene>
    <name evidence="2" type="ORF">JOF53_006731</name>
</gene>
<evidence type="ECO:0000259" key="1">
    <source>
        <dbReference type="Pfam" id="PF01494"/>
    </source>
</evidence>
<dbReference type="Proteomes" id="UP001519363">
    <property type="component" value="Unassembled WGS sequence"/>
</dbReference>
<organism evidence="2 3">
    <name type="scientific">Crossiella equi</name>
    <dbReference type="NCBI Taxonomy" id="130796"/>
    <lineage>
        <taxon>Bacteria</taxon>
        <taxon>Bacillati</taxon>
        <taxon>Actinomycetota</taxon>
        <taxon>Actinomycetes</taxon>
        <taxon>Pseudonocardiales</taxon>
        <taxon>Pseudonocardiaceae</taxon>
        <taxon>Crossiella</taxon>
    </lineage>
</organism>
<dbReference type="SUPFAM" id="SSF51905">
    <property type="entry name" value="FAD/NAD(P)-binding domain"/>
    <property type="match status" value="1"/>
</dbReference>
<dbReference type="PANTHER" id="PTHR42685:SF22">
    <property type="entry name" value="CONDITIONED MEDIUM FACTOR RECEPTOR 1"/>
    <property type="match status" value="1"/>
</dbReference>
<protein>
    <submittedName>
        <fullName evidence="2">Flavin-dependent dehydrogenase</fullName>
    </submittedName>
</protein>
<proteinExistence type="predicted"/>
<dbReference type="RefSeq" id="WP_158103731.1">
    <property type="nucleotide sequence ID" value="NZ_JAGIOO010000001.1"/>
</dbReference>
<keyword evidence="3" id="KW-1185">Reference proteome</keyword>
<name>A0ABS5AMP7_9PSEU</name>
<dbReference type="InterPro" id="IPR002938">
    <property type="entry name" value="FAD-bd"/>
</dbReference>
<feature type="domain" description="FAD-binding" evidence="1">
    <location>
        <begin position="7"/>
        <end position="172"/>
    </location>
</feature>
<dbReference type="PRINTS" id="PR00420">
    <property type="entry name" value="RNGMNOXGNASE"/>
</dbReference>
<accession>A0ABS5AMP7</accession>